<dbReference type="NCBIfam" id="TIGR04313">
    <property type="entry name" value="aro_clust_Mycop"/>
    <property type="match status" value="1"/>
</dbReference>
<sequence length="454" mass="54533">MKKLLLSSLLVFPILTTSCIYKPNNSNNSSKIITNKQEKFYDNKNINNLLDLYLKDKQQKQIYALKQENISDAKINDLKFVLTFYTVFNNNRSIESVTTHYQQVALKAKKTLKNTLTNDWYWLLKHINQFDFNFNPYDDSYKHFKLEQNLIDYVYKTHNNLLTKINDKYPDQVIVFNINDIKDLDNLKNKQAIYLVYDKSKVLKILKYKKDNKIHFQVFTDLLWFKEPNNLKEQLEQIEKKIYEKRLGKFEEALKEYIEDKKEESNDDENGEISEKLDTIWDEFIESFQEMLSDKYWSLWRTFQRTLNATNNTFIRNFTDKTNSINKWKQKQLENIDNFLKNNSNTITDSANIKKELEKIVDTTVEKLKSEDLDKIKKTDGTDESELKEKFLESYVSKNDDSAFYELHSKRQYNDLFVEALDEFNNINRNKENKENNIDLKVIRYSMRNIYEKK</sequence>
<dbReference type="InterPro" id="IPR027593">
    <property type="entry name" value="Aro_clust"/>
</dbReference>
<dbReference type="AlphaFoldDB" id="A0A654IK92"/>
<dbReference type="PROSITE" id="PS51257">
    <property type="entry name" value="PROKAR_LIPOPROTEIN"/>
    <property type="match status" value="1"/>
</dbReference>
<dbReference type="EMBL" id="LR739235">
    <property type="protein sequence ID" value="VZR98664.1"/>
    <property type="molecule type" value="Genomic_DNA"/>
</dbReference>
<proteinExistence type="predicted"/>
<keyword evidence="1" id="KW-0175">Coiled coil</keyword>
<feature type="coiled-coil region" evidence="1">
    <location>
        <begin position="240"/>
        <end position="267"/>
    </location>
</feature>
<name>A0A654IK92_9MOLU</name>
<evidence type="ECO:0008006" key="3">
    <source>
        <dbReference type="Google" id="ProtNLM"/>
    </source>
</evidence>
<protein>
    <recommendedName>
        <fullName evidence="3">Lipoprotein</fullName>
    </recommendedName>
</protein>
<organism evidence="2">
    <name type="scientific">Mycoplasma feriruminatoris</name>
    <dbReference type="NCBI Taxonomy" id="1179777"/>
    <lineage>
        <taxon>Bacteria</taxon>
        <taxon>Bacillati</taxon>
        <taxon>Mycoplasmatota</taxon>
        <taxon>Mollicutes</taxon>
        <taxon>Mycoplasmataceae</taxon>
        <taxon>Mycoplasma</taxon>
    </lineage>
</organism>
<reference evidence="2" key="1">
    <citation type="submission" date="2019-11" db="EMBL/GenBank/DDBJ databases">
        <authorList>
            <person name="Falquet L."/>
            <person name="Falquet L."/>
        </authorList>
    </citation>
    <scope>NUCLEOTIDE SEQUENCE</scope>
    <source>
        <strain evidence="2">8756-13</strain>
    </source>
</reference>
<accession>A0A654IK92</accession>
<evidence type="ECO:0000256" key="1">
    <source>
        <dbReference type="SAM" id="Coils"/>
    </source>
</evidence>
<gene>
    <name evidence="2" type="ORF">MF5295_00879</name>
</gene>
<evidence type="ECO:0000313" key="2">
    <source>
        <dbReference type="EMBL" id="VZR98664.1"/>
    </source>
</evidence>